<proteinExistence type="predicted"/>
<evidence type="ECO:0000313" key="2">
    <source>
        <dbReference type="EMBL" id="ABS63245.1"/>
    </source>
</evidence>
<dbReference type="OrthoDB" id="8456309at2"/>
<sequence>MGDGFDTTGQNGKAGQGQAQTAWHYGRNGEPLPELHIFSRLSELDAAYASELARRRARQETLEREILELAKRLAAPLEGAATEAPKRKGFFSRRVKA</sequence>
<dbReference type="AlphaFoldDB" id="A7HTL2"/>
<gene>
    <name evidence="2" type="ordered locus">Plav_1626</name>
</gene>
<dbReference type="Proteomes" id="UP000006377">
    <property type="component" value="Chromosome"/>
</dbReference>
<dbReference type="KEGG" id="pla:Plav_1626"/>
<dbReference type="eggNOG" id="ENOG502ZEGX">
    <property type="taxonomic scope" value="Bacteria"/>
</dbReference>
<dbReference type="STRING" id="402881.Plav_1626"/>
<dbReference type="RefSeq" id="WP_012110534.1">
    <property type="nucleotide sequence ID" value="NC_009719.1"/>
</dbReference>
<name>A7HTL2_PARL1</name>
<keyword evidence="3" id="KW-1185">Reference proteome</keyword>
<dbReference type="HOGENOM" id="CLU_2344133_0_0_5"/>
<reference evidence="2 3" key="1">
    <citation type="journal article" date="2011" name="Stand. Genomic Sci.">
        <title>Complete genome sequence of Parvibaculum lavamentivorans type strain (DS-1(T)).</title>
        <authorList>
            <person name="Schleheck D."/>
            <person name="Weiss M."/>
            <person name="Pitluck S."/>
            <person name="Bruce D."/>
            <person name="Land M.L."/>
            <person name="Han S."/>
            <person name="Saunders E."/>
            <person name="Tapia R."/>
            <person name="Detter C."/>
            <person name="Brettin T."/>
            <person name="Han J."/>
            <person name="Woyke T."/>
            <person name="Goodwin L."/>
            <person name="Pennacchio L."/>
            <person name="Nolan M."/>
            <person name="Cook A.M."/>
            <person name="Kjelleberg S."/>
            <person name="Thomas T."/>
        </authorList>
    </citation>
    <scope>NUCLEOTIDE SEQUENCE [LARGE SCALE GENOMIC DNA]</scope>
    <source>
        <strain evidence="3">DS-1 / DSM 13023 / NCIMB 13966</strain>
    </source>
</reference>
<feature type="compositionally biased region" description="Low complexity" evidence="1">
    <location>
        <begin position="7"/>
        <end position="22"/>
    </location>
</feature>
<evidence type="ECO:0000313" key="3">
    <source>
        <dbReference type="Proteomes" id="UP000006377"/>
    </source>
</evidence>
<evidence type="ECO:0000256" key="1">
    <source>
        <dbReference type="SAM" id="MobiDB-lite"/>
    </source>
</evidence>
<dbReference type="EMBL" id="CP000774">
    <property type="protein sequence ID" value="ABS63245.1"/>
    <property type="molecule type" value="Genomic_DNA"/>
</dbReference>
<feature type="region of interest" description="Disordered" evidence="1">
    <location>
        <begin position="1"/>
        <end position="27"/>
    </location>
</feature>
<organism evidence="2 3">
    <name type="scientific">Parvibaculum lavamentivorans (strain DS-1 / DSM 13023 / NCIMB 13966)</name>
    <dbReference type="NCBI Taxonomy" id="402881"/>
    <lineage>
        <taxon>Bacteria</taxon>
        <taxon>Pseudomonadati</taxon>
        <taxon>Pseudomonadota</taxon>
        <taxon>Alphaproteobacteria</taxon>
        <taxon>Hyphomicrobiales</taxon>
        <taxon>Parvibaculaceae</taxon>
        <taxon>Parvibaculum</taxon>
    </lineage>
</organism>
<accession>A7HTL2</accession>
<protein>
    <submittedName>
        <fullName evidence="2">Uncharacterized protein</fullName>
    </submittedName>
</protein>